<evidence type="ECO:0000313" key="2">
    <source>
        <dbReference type="Proteomes" id="UP000789405"/>
    </source>
</evidence>
<gene>
    <name evidence="1" type="ORF">DERYTH_LOCUS14792</name>
</gene>
<dbReference type="EMBL" id="CAJVPY010011426">
    <property type="protein sequence ID" value="CAG8726947.1"/>
    <property type="molecule type" value="Genomic_DNA"/>
</dbReference>
<protein>
    <submittedName>
        <fullName evidence="1">25129_t:CDS:1</fullName>
    </submittedName>
</protein>
<evidence type="ECO:0000313" key="1">
    <source>
        <dbReference type="EMBL" id="CAG8726947.1"/>
    </source>
</evidence>
<sequence length="62" mass="7239">TQITIDLDSSNTAFDDDLDLQEEIELVDEPEMLKAKNYLIDEYEMFRKLESTSISMTQMDSE</sequence>
<dbReference type="AlphaFoldDB" id="A0A9N9NEJ4"/>
<dbReference type="Proteomes" id="UP000789405">
    <property type="component" value="Unassembled WGS sequence"/>
</dbReference>
<organism evidence="1 2">
    <name type="scientific">Dentiscutata erythropus</name>
    <dbReference type="NCBI Taxonomy" id="1348616"/>
    <lineage>
        <taxon>Eukaryota</taxon>
        <taxon>Fungi</taxon>
        <taxon>Fungi incertae sedis</taxon>
        <taxon>Mucoromycota</taxon>
        <taxon>Glomeromycotina</taxon>
        <taxon>Glomeromycetes</taxon>
        <taxon>Diversisporales</taxon>
        <taxon>Gigasporaceae</taxon>
        <taxon>Dentiscutata</taxon>
    </lineage>
</organism>
<comment type="caution">
    <text evidence="1">The sequence shown here is derived from an EMBL/GenBank/DDBJ whole genome shotgun (WGS) entry which is preliminary data.</text>
</comment>
<name>A0A9N9NEJ4_9GLOM</name>
<proteinExistence type="predicted"/>
<reference evidence="1" key="1">
    <citation type="submission" date="2021-06" db="EMBL/GenBank/DDBJ databases">
        <authorList>
            <person name="Kallberg Y."/>
            <person name="Tangrot J."/>
            <person name="Rosling A."/>
        </authorList>
    </citation>
    <scope>NUCLEOTIDE SEQUENCE</scope>
    <source>
        <strain evidence="1">MA453B</strain>
    </source>
</reference>
<keyword evidence="2" id="KW-1185">Reference proteome</keyword>
<feature type="non-terminal residue" evidence="1">
    <location>
        <position position="1"/>
    </location>
</feature>
<accession>A0A9N9NEJ4</accession>